<dbReference type="InterPro" id="IPR027417">
    <property type="entry name" value="P-loop_NTPase"/>
</dbReference>
<reference evidence="1 2" key="1">
    <citation type="journal article" date="2013" name="Mar. Genomics">
        <title>Expression of sulfatases in Rhodopirellula baltica and the diversity of sulfatases in the genus Rhodopirellula.</title>
        <authorList>
            <person name="Wegner C.E."/>
            <person name="Richter-Heitmann T."/>
            <person name="Klindworth A."/>
            <person name="Klockow C."/>
            <person name="Richter M."/>
            <person name="Achstetter T."/>
            <person name="Glockner F.O."/>
            <person name="Harder J."/>
        </authorList>
    </citation>
    <scope>NUCLEOTIDE SEQUENCE [LARGE SCALE GENOMIC DNA]</scope>
    <source>
        <strain evidence="1 2">SH398</strain>
    </source>
</reference>
<evidence type="ECO:0000313" key="2">
    <source>
        <dbReference type="Proteomes" id="UP000011996"/>
    </source>
</evidence>
<dbReference type="SUPFAM" id="SSF52540">
    <property type="entry name" value="P-loop containing nucleoside triphosphate hydrolases"/>
    <property type="match status" value="1"/>
</dbReference>
<dbReference type="Proteomes" id="UP000011996">
    <property type="component" value="Unassembled WGS sequence"/>
</dbReference>
<dbReference type="AlphaFoldDB" id="M5RVS1"/>
<sequence>MTDDPRDIETGVLRFEGKPTGRGAVVDVVCTLDGETIHRDKMDPAKATDRKRFAAAVLDAIGDNAPIDAKRIDAELVAIVNRLEADAAKAGGDDASDPPPIYYGEELDASQVIRPELVIRSDVSAVALPRLLNADGNVIGDWLHFVRCGDERRVGRLCDRLEIGTEAALWLSPIPSDPTAEDVKRFNRWSQASRKAWADGKPSPTTAEVLVMVAERINRYVVMPPDDAMEHCLTLAAWVMMTYAYPALPAVPYLYLAGPPGSGKTRTMDVLSRMVFRPFMTGNASAPVIFRTRHTFGGVLLLDEAERMRDTRSPDVQEILSILLSGYRRGGSASRMEPKGDTYQSKSFDCFGPVVLGCIKGLPPALSSRCITVRMMRATKDDPQIERSLDDTPEQAAAVLDALHCWALDHAAAAMACPIPPSSLANRAAELWGPLLRVAVHTGNDETVALLVDHAERMTAAAADDATPEYDEAIVTAFYRLRSEGETPRACDVLERARVLDSETFDQSWKPRMVGGILKRYFRERRSNGAKVYRESPKEILAVAHRYGFDVEGSRDG</sequence>
<name>M5RVS1_9BACT</name>
<evidence type="ECO:0000313" key="1">
    <source>
        <dbReference type="EMBL" id="EMI23448.1"/>
    </source>
</evidence>
<organism evidence="1 2">
    <name type="scientific">Rhodopirellula europaea SH398</name>
    <dbReference type="NCBI Taxonomy" id="1263868"/>
    <lineage>
        <taxon>Bacteria</taxon>
        <taxon>Pseudomonadati</taxon>
        <taxon>Planctomycetota</taxon>
        <taxon>Planctomycetia</taxon>
        <taxon>Pirellulales</taxon>
        <taxon>Pirellulaceae</taxon>
        <taxon>Rhodopirellula</taxon>
    </lineage>
</organism>
<dbReference type="OrthoDB" id="273172at2"/>
<dbReference type="STRING" id="1263868.RESH_05951"/>
<comment type="caution">
    <text evidence="1">The sequence shown here is derived from an EMBL/GenBank/DDBJ whole genome shotgun (WGS) entry which is preliminary data.</text>
</comment>
<accession>M5RVS1</accession>
<dbReference type="EMBL" id="ANOF01000196">
    <property type="protein sequence ID" value="EMI23448.1"/>
    <property type="molecule type" value="Genomic_DNA"/>
</dbReference>
<dbReference type="RefSeq" id="WP_008672306.1">
    <property type="nucleotide sequence ID" value="NZ_ANOF01000196.1"/>
</dbReference>
<protein>
    <submittedName>
        <fullName evidence="1">PhiRv2 prophage protein</fullName>
    </submittedName>
</protein>
<proteinExistence type="predicted"/>
<dbReference type="PATRIC" id="fig|1263868.3.peg.6458"/>
<gene>
    <name evidence="1" type="ORF">RESH_05951</name>
</gene>
<dbReference type="Gene3D" id="3.40.50.300">
    <property type="entry name" value="P-loop containing nucleotide triphosphate hydrolases"/>
    <property type="match status" value="1"/>
</dbReference>